<dbReference type="Proteomes" id="UP000244855">
    <property type="component" value="Unassembled WGS sequence"/>
</dbReference>
<evidence type="ECO:0000256" key="1">
    <source>
        <dbReference type="SAM" id="MobiDB-lite"/>
    </source>
</evidence>
<keyword evidence="4" id="KW-1185">Reference proteome</keyword>
<dbReference type="AlphaFoldDB" id="A0A2V1E9K7"/>
<gene>
    <name evidence="3" type="ORF">DM02DRAFT_679815</name>
</gene>
<name>A0A2V1E9K7_9PLEO</name>
<proteinExistence type="predicted"/>
<feature type="signal peptide" evidence="2">
    <location>
        <begin position="1"/>
        <end position="21"/>
    </location>
</feature>
<feature type="region of interest" description="Disordered" evidence="1">
    <location>
        <begin position="160"/>
        <end position="232"/>
    </location>
</feature>
<feature type="compositionally biased region" description="Polar residues" evidence="1">
    <location>
        <begin position="215"/>
        <end position="232"/>
    </location>
</feature>
<sequence length="419" mass="46746">MFLFRLLLLFAAQIFFKTISAEHHGKNRGIATIIRYNELGCAGPSRAEWVLQGDRCVNFFTESFKLVRSAKDDDLLHTDYENLLCHLTLYNGPDCFGGHDDILEIIDIPRDWDTCHHFPMQAGSAILHCRSKDGQIGAGNLLASSDSNITAPVIHAIDSVESDGMDSGESNGIVTVESDNNASSESDDMVFSDSNKAFSESNNNASPESDDMVFSDSNKASSESNNVGFSESDAQTGYNTKYMWLQHFWAGTPACYKCWTKKEFERFDQFQCQVKAPYSSDLCGPMPGTLGSLTRTITSFITTTPTGTKTETVFKTAGPPARVDVADSDWKRRKKTKKTVLIIQNPWFPQIVECARATWYDYDRPATSDIFIDETNPIEMCDLYKKGYAPAANYPPPLYTRTVTKDAFEATVTSTVTYW</sequence>
<feature type="compositionally biased region" description="Polar residues" evidence="1">
    <location>
        <begin position="192"/>
        <end position="207"/>
    </location>
</feature>
<evidence type="ECO:0000256" key="2">
    <source>
        <dbReference type="SAM" id="SignalP"/>
    </source>
</evidence>
<keyword evidence="2" id="KW-0732">Signal</keyword>
<dbReference type="STRING" id="97972.A0A2V1E9K7"/>
<feature type="chain" id="PRO_5015873952" evidence="2">
    <location>
        <begin position="22"/>
        <end position="419"/>
    </location>
</feature>
<accession>A0A2V1E9K7</accession>
<evidence type="ECO:0000313" key="4">
    <source>
        <dbReference type="Proteomes" id="UP000244855"/>
    </source>
</evidence>
<evidence type="ECO:0000313" key="3">
    <source>
        <dbReference type="EMBL" id="PVI06324.1"/>
    </source>
</evidence>
<organism evidence="3 4">
    <name type="scientific">Periconia macrospinosa</name>
    <dbReference type="NCBI Taxonomy" id="97972"/>
    <lineage>
        <taxon>Eukaryota</taxon>
        <taxon>Fungi</taxon>
        <taxon>Dikarya</taxon>
        <taxon>Ascomycota</taxon>
        <taxon>Pezizomycotina</taxon>
        <taxon>Dothideomycetes</taxon>
        <taxon>Pleosporomycetidae</taxon>
        <taxon>Pleosporales</taxon>
        <taxon>Massarineae</taxon>
        <taxon>Periconiaceae</taxon>
        <taxon>Periconia</taxon>
    </lineage>
</organism>
<reference evidence="3 4" key="1">
    <citation type="journal article" date="2018" name="Sci. Rep.">
        <title>Comparative genomics provides insights into the lifestyle and reveals functional heterogeneity of dark septate endophytic fungi.</title>
        <authorList>
            <person name="Knapp D.G."/>
            <person name="Nemeth J.B."/>
            <person name="Barry K."/>
            <person name="Hainaut M."/>
            <person name="Henrissat B."/>
            <person name="Johnson J."/>
            <person name="Kuo A."/>
            <person name="Lim J.H.P."/>
            <person name="Lipzen A."/>
            <person name="Nolan M."/>
            <person name="Ohm R.A."/>
            <person name="Tamas L."/>
            <person name="Grigoriev I.V."/>
            <person name="Spatafora J.W."/>
            <person name="Nagy L.G."/>
            <person name="Kovacs G.M."/>
        </authorList>
    </citation>
    <scope>NUCLEOTIDE SEQUENCE [LARGE SCALE GENOMIC DNA]</scope>
    <source>
        <strain evidence="3 4">DSE2036</strain>
    </source>
</reference>
<dbReference type="EMBL" id="KZ805309">
    <property type="protein sequence ID" value="PVI06324.1"/>
    <property type="molecule type" value="Genomic_DNA"/>
</dbReference>
<protein>
    <submittedName>
        <fullName evidence="3">Uncharacterized protein</fullName>
    </submittedName>
</protein>